<organism evidence="2 3">
    <name type="scientific">Moniliophthora roreri (strain MCA 2997)</name>
    <name type="common">Cocoa frosty pod rot fungus</name>
    <name type="synonym">Crinipellis roreri</name>
    <dbReference type="NCBI Taxonomy" id="1381753"/>
    <lineage>
        <taxon>Eukaryota</taxon>
        <taxon>Fungi</taxon>
        <taxon>Dikarya</taxon>
        <taxon>Basidiomycota</taxon>
        <taxon>Agaricomycotina</taxon>
        <taxon>Agaricomycetes</taxon>
        <taxon>Agaricomycetidae</taxon>
        <taxon>Agaricales</taxon>
        <taxon>Marasmiineae</taxon>
        <taxon>Marasmiaceae</taxon>
        <taxon>Moniliophthora</taxon>
    </lineage>
</organism>
<evidence type="ECO:0000313" key="3">
    <source>
        <dbReference type="Proteomes" id="UP000017559"/>
    </source>
</evidence>
<comment type="caution">
    <text evidence="2">The sequence shown here is derived from an EMBL/GenBank/DDBJ whole genome shotgun (WGS) entry which is preliminary data.</text>
</comment>
<reference evidence="2 3" key="1">
    <citation type="journal article" date="2014" name="BMC Genomics">
        <title>Genome and secretome analysis of the hemibiotrophic fungal pathogen, Moniliophthora roreri, which causes frosty pod rot disease of cacao: mechanisms of the biotrophic and necrotrophic phases.</title>
        <authorList>
            <person name="Meinhardt L.W."/>
            <person name="Costa G.G.L."/>
            <person name="Thomazella D.P.T."/>
            <person name="Teixeira P.J.P.L."/>
            <person name="Carazzolle M.F."/>
            <person name="Schuster S.C."/>
            <person name="Carlson J.E."/>
            <person name="Guiltinan M.J."/>
            <person name="Mieczkowski P."/>
            <person name="Farmer A."/>
            <person name="Ramaraj T."/>
            <person name="Crozier J."/>
            <person name="Davis R.E."/>
            <person name="Shao J."/>
            <person name="Melnick R.L."/>
            <person name="Pereira G.A.G."/>
            <person name="Bailey B.A."/>
        </authorList>
    </citation>
    <scope>NUCLEOTIDE SEQUENCE [LARGE SCALE GENOMIC DNA]</scope>
    <source>
        <strain evidence="2 3">MCA 2997</strain>
    </source>
</reference>
<feature type="compositionally biased region" description="Acidic residues" evidence="1">
    <location>
        <begin position="1064"/>
        <end position="1087"/>
    </location>
</feature>
<feature type="compositionally biased region" description="Low complexity" evidence="1">
    <location>
        <begin position="1103"/>
        <end position="1115"/>
    </location>
</feature>
<dbReference type="GO" id="GO:0016301">
    <property type="term" value="F:kinase activity"/>
    <property type="evidence" value="ECO:0007669"/>
    <property type="project" value="UniProtKB-KW"/>
</dbReference>
<feature type="compositionally biased region" description="Basic and acidic residues" evidence="1">
    <location>
        <begin position="26"/>
        <end position="43"/>
    </location>
</feature>
<keyword evidence="2" id="KW-0418">Kinase</keyword>
<dbReference type="HOGENOM" id="CLU_260853_0_0_1"/>
<sequence length="1309" mass="148244">MSVTVETNTGNENPFKASRTPWNIKRLREQLERKMEESFDLKGKGKAPAGSSSPCGLSDSATAGGSHESSHATGGKPAGSTSKPAGVSEGSSKPAGSTSRPAEGGEGSSKPAGSTSKPAGGGRGSSKPTGGVGDDDSDSDGDNDRNRKPSGSKINARRKTKPLNLDDEPSSSQCEATRKKKPGFLQVMKEMRKKWGLDNVNTAETNLALITHIRILAKFFEEDVVPKPPVSDLVSAFEKKLSTNQIYKGLSRPVSQTEITEIRGHIDKLRSEGSAKSASTHLRNIATVADDKLSNSLVAVVKFGLSQWWPDYTGNFNMPYNNAHCSIALSTFQDAVVHHAYNHLQPIQSQVANIDLLIQMYDHYVHFYLKKQVILELRKPGELKKRLDMMNVYKRRKNRFAYLKNQGFPEPVCNLFCHPQSTSEDEWNPEKQCYWIKSKPGCAEKVTAFAREIDKHNLQNKWLRWAGTTKPHDHTVLDTPIEPAIPSIPSSQTPIDYFDPTWFNERDAKIHKEYLGRVPTVTLPDRWKDKFFGNADEAVRWKKMPLRDFMIWEGNQIWEQYKLLSMEELENMVGCDDKEAPEIDLELTEEQKKQAKLLKKLHDREKSKGKGKRRANADDEYEDSEEHAVTETYVGKEAGTAVDLQNALRERESTVEEMAVGQVAQGERISIDVEPQVSFITDMCYLLVVWLNLCGGASQSTANTVLVALKFMLHFIFKLFGLYLLAIGCTVDIAEPDIPSNIRTVWNNIGFQPMISHTVCCPVCYKRFNIHNLPSKCDYKKSLRSCPCNEPLTMLRNTSKGPKVVPRCLYSNQSFESWLEHFLKRPSIEHAIEALFNTPVATNGQYMQNSMFPNHSHNLTFSLYVDWFNPFQNKTQGKKVSCRAVILYCMNLPSEIQFLPQNTFFLCIIPGPNEPDPDTISHILKPIVKVLCRLWRGHVFYTFWYPAGMEHRVIMVPLIADLPAIQLVSGFLSHSAIMYCSWCKSTEKVVAQAAMWKGYTTQADCKRQAQITRVRWTPLYDLPYWNPVSHLMLGFMHNTLEGILQYHLRDLWNIGPHEGREAEPSDSEEEFPEEALEELDSELEELTQESREYEESIQHEYRSASSSATVSSHATIRGRPATSSGANMPPSGGSDSFCDSSFFDTERQPFSFSKDQLERIRTCIQTVPLPTYISRPPRNLGEPKHGSLKAYDYLVLFTDIFPLILPEFWWTSEPLNYHRLILSNFGHLLASTNIISAYLTSDADAEAYMHHYVRYCKLLAQIYPVNWKPNHHYAMHNSDLLKQWGPLAELSEFPRERSNYLCQGIKINQ</sequence>
<feature type="region of interest" description="Disordered" evidence="1">
    <location>
        <begin position="1057"/>
        <end position="1132"/>
    </location>
</feature>
<feature type="compositionally biased region" description="Polar residues" evidence="1">
    <location>
        <begin position="79"/>
        <end position="100"/>
    </location>
</feature>
<dbReference type="EMBL" id="AWSO01001129">
    <property type="protein sequence ID" value="ESK85172.1"/>
    <property type="molecule type" value="Genomic_DNA"/>
</dbReference>
<feature type="compositionally biased region" description="Polar residues" evidence="1">
    <location>
        <begin position="1"/>
        <end position="12"/>
    </location>
</feature>
<feature type="region of interest" description="Disordered" evidence="1">
    <location>
        <begin position="1"/>
        <end position="181"/>
    </location>
</feature>
<evidence type="ECO:0000256" key="1">
    <source>
        <dbReference type="SAM" id="MobiDB-lite"/>
    </source>
</evidence>
<feature type="compositionally biased region" description="Basic and acidic residues" evidence="1">
    <location>
        <begin position="1088"/>
        <end position="1102"/>
    </location>
</feature>
<dbReference type="InterPro" id="IPR004242">
    <property type="entry name" value="Transposase_21"/>
</dbReference>
<dbReference type="KEGG" id="mrr:Moror_17173"/>
<feature type="region of interest" description="Disordered" evidence="1">
    <location>
        <begin position="604"/>
        <end position="628"/>
    </location>
</feature>
<dbReference type="Proteomes" id="UP000017559">
    <property type="component" value="Unassembled WGS sequence"/>
</dbReference>
<dbReference type="OrthoDB" id="3269001at2759"/>
<proteinExistence type="predicted"/>
<feature type="compositionally biased region" description="Polar residues" evidence="1">
    <location>
        <begin position="50"/>
        <end position="63"/>
    </location>
</feature>
<gene>
    <name evidence="2" type="ORF">Moror_17173</name>
</gene>
<keyword evidence="3" id="KW-1185">Reference proteome</keyword>
<accession>V2WUC8</accession>
<dbReference type="STRING" id="1381753.V2WUC8"/>
<protein>
    <submittedName>
        <fullName evidence="2">Serine threonine protein kinase</fullName>
    </submittedName>
</protein>
<dbReference type="Pfam" id="PF02992">
    <property type="entry name" value="Transposase_21"/>
    <property type="match status" value="1"/>
</dbReference>
<name>V2WUC8_MONRO</name>
<keyword evidence="2" id="KW-0808">Transferase</keyword>
<evidence type="ECO:0000313" key="2">
    <source>
        <dbReference type="EMBL" id="ESK85172.1"/>
    </source>
</evidence>